<dbReference type="AlphaFoldDB" id="A0A197JLY8"/>
<dbReference type="EMBL" id="KV442072">
    <property type="protein sequence ID" value="OAQ25983.1"/>
    <property type="molecule type" value="Genomic_DNA"/>
</dbReference>
<feature type="region of interest" description="Disordered" evidence="1">
    <location>
        <begin position="1"/>
        <end position="131"/>
    </location>
</feature>
<dbReference type="OrthoDB" id="5566667at2759"/>
<organism evidence="2 3">
    <name type="scientific">Linnemannia elongata AG-77</name>
    <dbReference type="NCBI Taxonomy" id="1314771"/>
    <lineage>
        <taxon>Eukaryota</taxon>
        <taxon>Fungi</taxon>
        <taxon>Fungi incertae sedis</taxon>
        <taxon>Mucoromycota</taxon>
        <taxon>Mortierellomycotina</taxon>
        <taxon>Mortierellomycetes</taxon>
        <taxon>Mortierellales</taxon>
        <taxon>Mortierellaceae</taxon>
        <taxon>Linnemannia</taxon>
    </lineage>
</organism>
<dbReference type="Proteomes" id="UP000078512">
    <property type="component" value="Unassembled WGS sequence"/>
</dbReference>
<reference evidence="2 3" key="1">
    <citation type="submission" date="2016-05" db="EMBL/GenBank/DDBJ databases">
        <title>Genome sequencing reveals origins of a unique bacterial endosymbiosis in the earliest lineages of terrestrial Fungi.</title>
        <authorList>
            <consortium name="DOE Joint Genome Institute"/>
            <person name="Uehling J."/>
            <person name="Gryganskyi A."/>
            <person name="Hameed K."/>
            <person name="Tschaplinski T."/>
            <person name="Misztal P."/>
            <person name="Wu S."/>
            <person name="Desiro A."/>
            <person name="Vande Pol N."/>
            <person name="Du Z.-Y."/>
            <person name="Zienkiewicz A."/>
            <person name="Zienkiewicz K."/>
            <person name="Morin E."/>
            <person name="Tisserant E."/>
            <person name="Splivallo R."/>
            <person name="Hainaut M."/>
            <person name="Henrissat B."/>
            <person name="Ohm R."/>
            <person name="Kuo A."/>
            <person name="Yan J."/>
            <person name="Lipzen A."/>
            <person name="Nolan M."/>
            <person name="Labutti K."/>
            <person name="Barry K."/>
            <person name="Goldstein A."/>
            <person name="Labbe J."/>
            <person name="Schadt C."/>
            <person name="Tuskan G."/>
            <person name="Grigoriev I."/>
            <person name="Martin F."/>
            <person name="Vilgalys R."/>
            <person name="Bonito G."/>
        </authorList>
    </citation>
    <scope>NUCLEOTIDE SEQUENCE [LARGE SCALE GENOMIC DNA]</scope>
    <source>
        <strain evidence="2 3">AG-77</strain>
    </source>
</reference>
<protein>
    <submittedName>
        <fullName evidence="2">Uncharacterized protein</fullName>
    </submittedName>
</protein>
<feature type="compositionally biased region" description="Basic and acidic residues" evidence="1">
    <location>
        <begin position="45"/>
        <end position="63"/>
    </location>
</feature>
<feature type="compositionally biased region" description="Basic and acidic residues" evidence="1">
    <location>
        <begin position="95"/>
        <end position="113"/>
    </location>
</feature>
<keyword evidence="3" id="KW-1185">Reference proteome</keyword>
<sequence>MNQDDDDEPLVRTRQKSGAHGNKGDHTPQRASTPVPTAALTESSKTVEAKDESTQVEKVEASDKAVQSESVERVDESTQVEVAERSVAKAESSSETDKLDKAKNSEDVAESKEASTGVSGNAVRAIDDVPTTRSMLGQEAINSTGASTSHQANREFLIKKHYEVKLQNITEQRS</sequence>
<evidence type="ECO:0000313" key="2">
    <source>
        <dbReference type="EMBL" id="OAQ25983.1"/>
    </source>
</evidence>
<feature type="compositionally biased region" description="Polar residues" evidence="1">
    <location>
        <begin position="29"/>
        <end position="44"/>
    </location>
</feature>
<evidence type="ECO:0000256" key="1">
    <source>
        <dbReference type="SAM" id="MobiDB-lite"/>
    </source>
</evidence>
<evidence type="ECO:0000313" key="3">
    <source>
        <dbReference type="Proteomes" id="UP000078512"/>
    </source>
</evidence>
<proteinExistence type="predicted"/>
<gene>
    <name evidence="2" type="ORF">K457DRAFT_738388</name>
</gene>
<feature type="compositionally biased region" description="Basic and acidic residues" evidence="1">
    <location>
        <begin position="70"/>
        <end position="88"/>
    </location>
</feature>
<accession>A0A197JLY8</accession>
<name>A0A197JLY8_9FUNG</name>